<protein>
    <submittedName>
        <fullName evidence="4">Cupin domain-containing protein</fullName>
    </submittedName>
</protein>
<evidence type="ECO:0000256" key="1">
    <source>
        <dbReference type="ARBA" id="ARBA00022723"/>
    </source>
</evidence>
<dbReference type="InterPro" id="IPR013096">
    <property type="entry name" value="Cupin_2"/>
</dbReference>
<dbReference type="InterPro" id="IPR014710">
    <property type="entry name" value="RmlC-like_jellyroll"/>
</dbReference>
<dbReference type="RefSeq" id="WP_247027093.1">
    <property type="nucleotide sequence ID" value="NZ_JALKCH010000003.1"/>
</dbReference>
<organism evidence="4 5">
    <name type="scientific">Ancylobacter crimeensis</name>
    <dbReference type="NCBI Taxonomy" id="2579147"/>
    <lineage>
        <taxon>Bacteria</taxon>
        <taxon>Pseudomonadati</taxon>
        <taxon>Pseudomonadota</taxon>
        <taxon>Alphaproteobacteria</taxon>
        <taxon>Hyphomicrobiales</taxon>
        <taxon>Xanthobacteraceae</taxon>
        <taxon>Ancylobacter</taxon>
    </lineage>
</organism>
<dbReference type="PANTHER" id="PTHR35848">
    <property type="entry name" value="OXALATE-BINDING PROTEIN"/>
    <property type="match status" value="1"/>
</dbReference>
<feature type="region of interest" description="Disordered" evidence="2">
    <location>
        <begin position="139"/>
        <end position="174"/>
    </location>
</feature>
<feature type="domain" description="Cupin type-2" evidence="3">
    <location>
        <begin position="54"/>
        <end position="122"/>
    </location>
</feature>
<keyword evidence="5" id="KW-1185">Reference proteome</keyword>
<evidence type="ECO:0000256" key="2">
    <source>
        <dbReference type="SAM" id="MobiDB-lite"/>
    </source>
</evidence>
<dbReference type="EMBL" id="JALKCH010000003">
    <property type="protein sequence ID" value="MCK0196209.1"/>
    <property type="molecule type" value="Genomic_DNA"/>
</dbReference>
<sequence>MAEQANETSSYGEVLVKQPGTAESHWQPVPANGHIEVIFAPHTVPMEHPIGFGTQTVPPGGYVREHAHDKNEEVIFVVSGTGKAVVDGVEHPMQPGSAFFIGKNRRHMFINNGTADITWTWLIVPNGLEDFFRLIGRPRTDDANDPTPFPRPENVLQIERDTVFAEQPKDQRQP</sequence>
<evidence type="ECO:0000313" key="4">
    <source>
        <dbReference type="EMBL" id="MCK0196209.1"/>
    </source>
</evidence>
<evidence type="ECO:0000313" key="5">
    <source>
        <dbReference type="Proteomes" id="UP001203284"/>
    </source>
</evidence>
<proteinExistence type="predicted"/>
<dbReference type="InterPro" id="IPR011051">
    <property type="entry name" value="RmlC_Cupin_sf"/>
</dbReference>
<dbReference type="Proteomes" id="UP001203284">
    <property type="component" value="Unassembled WGS sequence"/>
</dbReference>
<accession>A0ABT0D8G3</accession>
<dbReference type="SUPFAM" id="SSF51182">
    <property type="entry name" value="RmlC-like cupins"/>
    <property type="match status" value="1"/>
</dbReference>
<dbReference type="PANTHER" id="PTHR35848:SF6">
    <property type="entry name" value="CUPIN TYPE-2 DOMAIN-CONTAINING PROTEIN"/>
    <property type="match status" value="1"/>
</dbReference>
<dbReference type="Pfam" id="PF07883">
    <property type="entry name" value="Cupin_2"/>
    <property type="match status" value="1"/>
</dbReference>
<comment type="caution">
    <text evidence="4">The sequence shown here is derived from an EMBL/GenBank/DDBJ whole genome shotgun (WGS) entry which is preliminary data.</text>
</comment>
<feature type="compositionally biased region" description="Basic and acidic residues" evidence="2">
    <location>
        <begin position="158"/>
        <end position="174"/>
    </location>
</feature>
<gene>
    <name evidence="4" type="ORF">MWN34_04715</name>
</gene>
<name>A0ABT0D8G3_9HYPH</name>
<reference evidence="4 5" key="1">
    <citation type="submission" date="2022-04" db="EMBL/GenBank/DDBJ databases">
        <authorList>
            <person name="Grouzdev D.S."/>
            <person name="Pantiukh K.S."/>
            <person name="Krutkina M.S."/>
        </authorList>
    </citation>
    <scope>NUCLEOTIDE SEQUENCE [LARGE SCALE GENOMIC DNA]</scope>
    <source>
        <strain evidence="4 5">6x-1</strain>
    </source>
</reference>
<dbReference type="Gene3D" id="2.60.120.10">
    <property type="entry name" value="Jelly Rolls"/>
    <property type="match status" value="1"/>
</dbReference>
<keyword evidence="1" id="KW-0479">Metal-binding</keyword>
<dbReference type="InterPro" id="IPR051610">
    <property type="entry name" value="GPI/OXD"/>
</dbReference>
<evidence type="ECO:0000259" key="3">
    <source>
        <dbReference type="Pfam" id="PF07883"/>
    </source>
</evidence>